<evidence type="ECO:0000313" key="2">
    <source>
        <dbReference type="Proteomes" id="UP000799753"/>
    </source>
</evidence>
<protein>
    <submittedName>
        <fullName evidence="1">Uncharacterized protein</fullName>
    </submittedName>
</protein>
<sequence length="70" mass="7642">MSFAGKVVVTLTHTTLLIPVSHPSLSRIALRTYLGQSPFPCNVFLIRRITPFSYRAPVTLTPDVKTLSGG</sequence>
<keyword evidence="2" id="KW-1185">Reference proteome</keyword>
<proteinExistence type="predicted"/>
<evidence type="ECO:0000313" key="1">
    <source>
        <dbReference type="EMBL" id="KAF2637467.1"/>
    </source>
</evidence>
<dbReference type="Proteomes" id="UP000799753">
    <property type="component" value="Unassembled WGS sequence"/>
</dbReference>
<accession>A0A6A6RQJ6</accession>
<name>A0A6A6RQJ6_9PLEO</name>
<organism evidence="1 2">
    <name type="scientific">Massarina eburnea CBS 473.64</name>
    <dbReference type="NCBI Taxonomy" id="1395130"/>
    <lineage>
        <taxon>Eukaryota</taxon>
        <taxon>Fungi</taxon>
        <taxon>Dikarya</taxon>
        <taxon>Ascomycota</taxon>
        <taxon>Pezizomycotina</taxon>
        <taxon>Dothideomycetes</taxon>
        <taxon>Pleosporomycetidae</taxon>
        <taxon>Pleosporales</taxon>
        <taxon>Massarineae</taxon>
        <taxon>Massarinaceae</taxon>
        <taxon>Massarina</taxon>
    </lineage>
</organism>
<gene>
    <name evidence="1" type="ORF">P280DRAFT_472176</name>
</gene>
<dbReference type="AlphaFoldDB" id="A0A6A6RQJ6"/>
<dbReference type="EMBL" id="MU006793">
    <property type="protein sequence ID" value="KAF2637467.1"/>
    <property type="molecule type" value="Genomic_DNA"/>
</dbReference>
<reference evidence="1" key="1">
    <citation type="journal article" date="2020" name="Stud. Mycol.">
        <title>101 Dothideomycetes genomes: a test case for predicting lifestyles and emergence of pathogens.</title>
        <authorList>
            <person name="Haridas S."/>
            <person name="Albert R."/>
            <person name="Binder M."/>
            <person name="Bloem J."/>
            <person name="Labutti K."/>
            <person name="Salamov A."/>
            <person name="Andreopoulos B."/>
            <person name="Baker S."/>
            <person name="Barry K."/>
            <person name="Bills G."/>
            <person name="Bluhm B."/>
            <person name="Cannon C."/>
            <person name="Castanera R."/>
            <person name="Culley D."/>
            <person name="Daum C."/>
            <person name="Ezra D."/>
            <person name="Gonzalez J."/>
            <person name="Henrissat B."/>
            <person name="Kuo A."/>
            <person name="Liang C."/>
            <person name="Lipzen A."/>
            <person name="Lutzoni F."/>
            <person name="Magnuson J."/>
            <person name="Mondo S."/>
            <person name="Nolan M."/>
            <person name="Ohm R."/>
            <person name="Pangilinan J."/>
            <person name="Park H.-J."/>
            <person name="Ramirez L."/>
            <person name="Alfaro M."/>
            <person name="Sun H."/>
            <person name="Tritt A."/>
            <person name="Yoshinaga Y."/>
            <person name="Zwiers L.-H."/>
            <person name="Turgeon B."/>
            <person name="Goodwin S."/>
            <person name="Spatafora J."/>
            <person name="Crous P."/>
            <person name="Grigoriev I."/>
        </authorList>
    </citation>
    <scope>NUCLEOTIDE SEQUENCE</scope>
    <source>
        <strain evidence="1">CBS 473.64</strain>
    </source>
</reference>